<dbReference type="Gene3D" id="3.30.70.270">
    <property type="match status" value="1"/>
</dbReference>
<keyword evidence="4" id="KW-0548">Nucleotidyltransferase</keyword>
<keyword evidence="7" id="KW-0378">Hydrolase</keyword>
<dbReference type="PROSITE" id="PS50878">
    <property type="entry name" value="RT_POL"/>
    <property type="match status" value="1"/>
</dbReference>
<dbReference type="Pfam" id="PF17917">
    <property type="entry name" value="RT_RNaseH"/>
    <property type="match status" value="1"/>
</dbReference>
<feature type="domain" description="Reverse transcriptase" evidence="10">
    <location>
        <begin position="1"/>
        <end position="58"/>
    </location>
</feature>
<reference evidence="11 12" key="1">
    <citation type="submission" date="2023-09" db="EMBL/GenBank/DDBJ databases">
        <authorList>
            <person name="Wang M."/>
        </authorList>
    </citation>
    <scope>NUCLEOTIDE SEQUENCE [LARGE SCALE GENOMIC DNA]</scope>
    <source>
        <strain evidence="11">GT-2023</strain>
        <tissue evidence="11">Liver</tissue>
    </source>
</reference>
<dbReference type="Proteomes" id="UP001558613">
    <property type="component" value="Unassembled WGS sequence"/>
</dbReference>
<comment type="caution">
    <text evidence="11">The sequence shown here is derived from an EMBL/GenBank/DDBJ whole genome shotgun (WGS) entry which is preliminary data.</text>
</comment>
<dbReference type="PANTHER" id="PTHR37984:SF5">
    <property type="entry name" value="PROTEIN NYNRIN-LIKE"/>
    <property type="match status" value="1"/>
</dbReference>
<evidence type="ECO:0000256" key="6">
    <source>
        <dbReference type="ARBA" id="ARBA00022759"/>
    </source>
</evidence>
<dbReference type="EC" id="3.1.26.4" evidence="2"/>
<keyword evidence="3" id="KW-0808">Transferase</keyword>
<keyword evidence="6" id="KW-0255">Endonuclease</keyword>
<keyword evidence="8" id="KW-0695">RNA-directed DNA polymerase</keyword>
<evidence type="ECO:0000256" key="1">
    <source>
        <dbReference type="ARBA" id="ARBA00010879"/>
    </source>
</evidence>
<keyword evidence="5" id="KW-0540">Nuclease</keyword>
<dbReference type="Pfam" id="PF00078">
    <property type="entry name" value="RVT_1"/>
    <property type="match status" value="1"/>
</dbReference>
<comment type="similarity">
    <text evidence="1">Belongs to the beta type-B retroviral polymerase family. HERV class-II K(HML-2) pol subfamily.</text>
</comment>
<dbReference type="InterPro" id="IPR050951">
    <property type="entry name" value="Retrovirus_Pol_polyprotein"/>
</dbReference>
<dbReference type="Gene3D" id="1.10.340.70">
    <property type="match status" value="1"/>
</dbReference>
<dbReference type="Gene3D" id="3.10.20.370">
    <property type="match status" value="1"/>
</dbReference>
<dbReference type="SUPFAM" id="SSF56672">
    <property type="entry name" value="DNA/RNA polymerases"/>
    <property type="match status" value="1"/>
</dbReference>
<evidence type="ECO:0000259" key="10">
    <source>
        <dbReference type="PROSITE" id="PS50878"/>
    </source>
</evidence>
<sequence>MEGVAVYMDDVIVYGKDMEEHDSNLREVLKRMENVGLKLNMEKCVFRKAEVNFLGHVVDAQAPVLAHYDPLKETVVSEDASSYGIGGVLLQKHDNSWKPVAYCSRRLTGTETRYAQIEKECLAGVWACERFQKYLVGMNTFKLIMDHKPLIPLINSKDLDTVPVRCQRLLMRLMRFNAKAEYTPGKNLVVADALSRSPLNTTEDFMTADVNCHVNAVISCLPVSQRKLSEIKMETQKDEQLQIVERFIANGWPEYTKSVPNSVQCFYKWKDSLSVTEGLIVLGNRIVIPKIMRHEIVSRIHKGHQGLSKCRARAQETVWWPGISEDLRREIETCKFCIANKRAQHKEPLQSTPLPERLWQRIAMDLCMYKGKQYLVASDYYSRYLEILLLQSTTSEHVIQSVVCKVWHSRTNRQ</sequence>
<dbReference type="InterPro" id="IPR041373">
    <property type="entry name" value="RT_RNaseH"/>
</dbReference>
<dbReference type="PANTHER" id="PTHR37984">
    <property type="entry name" value="PROTEIN CBG26694"/>
    <property type="match status" value="1"/>
</dbReference>
<accession>A0ABR3LRU3</accession>
<evidence type="ECO:0000256" key="4">
    <source>
        <dbReference type="ARBA" id="ARBA00022695"/>
    </source>
</evidence>
<dbReference type="InterPro" id="IPR000477">
    <property type="entry name" value="RT_dom"/>
</dbReference>
<keyword evidence="12" id="KW-1185">Reference proteome</keyword>
<evidence type="ECO:0000256" key="9">
    <source>
        <dbReference type="ARBA" id="ARBA00039658"/>
    </source>
</evidence>
<evidence type="ECO:0000256" key="3">
    <source>
        <dbReference type="ARBA" id="ARBA00022679"/>
    </source>
</evidence>
<dbReference type="InterPro" id="IPR043502">
    <property type="entry name" value="DNA/RNA_pol_sf"/>
</dbReference>
<evidence type="ECO:0000256" key="5">
    <source>
        <dbReference type="ARBA" id="ARBA00022722"/>
    </source>
</evidence>
<dbReference type="InterPro" id="IPR041588">
    <property type="entry name" value="Integrase_H2C2"/>
</dbReference>
<dbReference type="EMBL" id="JAYMGO010000020">
    <property type="protein sequence ID" value="KAL1254337.1"/>
    <property type="molecule type" value="Genomic_DNA"/>
</dbReference>
<protein>
    <recommendedName>
        <fullName evidence="9">Gypsy retrotransposon integrase-like protein 1</fullName>
        <ecNumber evidence="2">3.1.26.4</ecNumber>
    </recommendedName>
</protein>
<dbReference type="InterPro" id="IPR043128">
    <property type="entry name" value="Rev_trsase/Diguanyl_cyclase"/>
</dbReference>
<evidence type="ECO:0000256" key="2">
    <source>
        <dbReference type="ARBA" id="ARBA00012180"/>
    </source>
</evidence>
<dbReference type="CDD" id="cd09274">
    <property type="entry name" value="RNase_HI_RT_Ty3"/>
    <property type="match status" value="1"/>
</dbReference>
<evidence type="ECO:0000313" key="12">
    <source>
        <dbReference type="Proteomes" id="UP001558613"/>
    </source>
</evidence>
<evidence type="ECO:0000256" key="7">
    <source>
        <dbReference type="ARBA" id="ARBA00022801"/>
    </source>
</evidence>
<name>A0ABR3LRU3_9TELE</name>
<evidence type="ECO:0000313" key="11">
    <source>
        <dbReference type="EMBL" id="KAL1254337.1"/>
    </source>
</evidence>
<evidence type="ECO:0000256" key="8">
    <source>
        <dbReference type="ARBA" id="ARBA00022918"/>
    </source>
</evidence>
<organism evidence="11 12">
    <name type="scientific">Cirrhinus molitorella</name>
    <name type="common">mud carp</name>
    <dbReference type="NCBI Taxonomy" id="172907"/>
    <lineage>
        <taxon>Eukaryota</taxon>
        <taxon>Metazoa</taxon>
        <taxon>Chordata</taxon>
        <taxon>Craniata</taxon>
        <taxon>Vertebrata</taxon>
        <taxon>Euteleostomi</taxon>
        <taxon>Actinopterygii</taxon>
        <taxon>Neopterygii</taxon>
        <taxon>Teleostei</taxon>
        <taxon>Ostariophysi</taxon>
        <taxon>Cypriniformes</taxon>
        <taxon>Cyprinidae</taxon>
        <taxon>Labeoninae</taxon>
        <taxon>Labeonini</taxon>
        <taxon>Cirrhinus</taxon>
    </lineage>
</organism>
<proteinExistence type="inferred from homology"/>
<dbReference type="Pfam" id="PF17921">
    <property type="entry name" value="Integrase_H2C2"/>
    <property type="match status" value="1"/>
</dbReference>
<gene>
    <name evidence="11" type="ORF">QQF64_016566</name>
</gene>